<comment type="caution">
    <text evidence="1">The sequence shown here is derived from an EMBL/GenBank/DDBJ whole genome shotgun (WGS) entry which is preliminary data.</text>
</comment>
<evidence type="ECO:0000313" key="1">
    <source>
        <dbReference type="EMBL" id="RHW27817.1"/>
    </source>
</evidence>
<sequence>MPMGEELLLGRDADGIVAVSWTWEEDGPGLVKFLAAAVARRAWGTGVSDALIAETIDRTAARADAAGLDHFLIYGLIHPNNANSQAMVARHQFTYMRDDDDHQEWVLRVDFNP</sequence>
<proteinExistence type="predicted"/>
<dbReference type="InterPro" id="IPR016181">
    <property type="entry name" value="Acyl_CoA_acyltransferase"/>
</dbReference>
<keyword evidence="2" id="KW-1185">Reference proteome</keyword>
<dbReference type="Proteomes" id="UP000283644">
    <property type="component" value="Unassembled WGS sequence"/>
</dbReference>
<evidence type="ECO:0000313" key="2">
    <source>
        <dbReference type="Proteomes" id="UP000283644"/>
    </source>
</evidence>
<reference evidence="1 2" key="1">
    <citation type="submission" date="2018-09" db="EMBL/GenBank/DDBJ databases">
        <title>Genome sequencing of Nocardioides immobilis CCTCC AB 2017083 for comparison to Nocardioides silvaticus.</title>
        <authorList>
            <person name="Li C."/>
            <person name="Wang G."/>
        </authorList>
    </citation>
    <scope>NUCLEOTIDE SEQUENCE [LARGE SCALE GENOMIC DNA]</scope>
    <source>
        <strain evidence="1 2">CCTCC AB 2017083</strain>
    </source>
</reference>
<dbReference type="EMBL" id="QXGH01000011">
    <property type="protein sequence ID" value="RHW27817.1"/>
    <property type="molecule type" value="Genomic_DNA"/>
</dbReference>
<dbReference type="SUPFAM" id="SSF55729">
    <property type="entry name" value="Acyl-CoA N-acyltransferases (Nat)"/>
    <property type="match status" value="1"/>
</dbReference>
<dbReference type="AlphaFoldDB" id="A0A417Y5F8"/>
<accession>A0A417Y5F8</accession>
<evidence type="ECO:0008006" key="3">
    <source>
        <dbReference type="Google" id="ProtNLM"/>
    </source>
</evidence>
<gene>
    <name evidence="1" type="ORF">D0Z08_05835</name>
</gene>
<protein>
    <recommendedName>
        <fullName evidence="3">GNAT family N-acetyltransferase</fullName>
    </recommendedName>
</protein>
<name>A0A417Y5F8_9ACTN</name>
<dbReference type="Gene3D" id="3.40.630.30">
    <property type="match status" value="1"/>
</dbReference>
<organism evidence="1 2">
    <name type="scientific">Nocardioides immobilis</name>
    <dbReference type="NCBI Taxonomy" id="2049295"/>
    <lineage>
        <taxon>Bacteria</taxon>
        <taxon>Bacillati</taxon>
        <taxon>Actinomycetota</taxon>
        <taxon>Actinomycetes</taxon>
        <taxon>Propionibacteriales</taxon>
        <taxon>Nocardioidaceae</taxon>
        <taxon>Nocardioides</taxon>
    </lineage>
</organism>